<comment type="subcellular location">
    <subcellularLocation>
        <location evidence="1 8">Cell inner membrane</location>
        <topology evidence="1 8">Single-pass membrane protein</topology>
    </subcellularLocation>
</comment>
<evidence type="ECO:0000256" key="5">
    <source>
        <dbReference type="ARBA" id="ARBA00022692"/>
    </source>
</evidence>
<evidence type="ECO:0000313" key="9">
    <source>
        <dbReference type="EMBL" id="PLR37042.1"/>
    </source>
</evidence>
<dbReference type="PRINTS" id="PR00281">
    <property type="entry name" value="HOKGEFTOXIC"/>
</dbReference>
<protein>
    <recommendedName>
        <fullName evidence="11">Hok/Gef family protein</fullName>
    </recommendedName>
</protein>
<organism evidence="9 10">
    <name type="scientific">Chimaeribacter coloradensis</name>
    <dbReference type="NCBI Taxonomy" id="2060068"/>
    <lineage>
        <taxon>Bacteria</taxon>
        <taxon>Pseudomonadati</taxon>
        <taxon>Pseudomonadota</taxon>
        <taxon>Gammaproteobacteria</taxon>
        <taxon>Enterobacterales</taxon>
        <taxon>Yersiniaceae</taxon>
        <taxon>Chimaeribacter</taxon>
    </lineage>
</organism>
<evidence type="ECO:0000256" key="2">
    <source>
        <dbReference type="ARBA" id="ARBA00022475"/>
    </source>
</evidence>
<evidence type="ECO:0000256" key="4">
    <source>
        <dbReference type="ARBA" id="ARBA00022649"/>
    </source>
</evidence>
<evidence type="ECO:0000256" key="8">
    <source>
        <dbReference type="RuleBase" id="RU221113"/>
    </source>
</evidence>
<evidence type="ECO:0000256" key="1">
    <source>
        <dbReference type="ARBA" id="ARBA00004377"/>
    </source>
</evidence>
<evidence type="ECO:0000256" key="3">
    <source>
        <dbReference type="ARBA" id="ARBA00022519"/>
    </source>
</evidence>
<comment type="caution">
    <text evidence="9">The sequence shown here is derived from an EMBL/GenBank/DDBJ whole genome shotgun (WGS) entry which is preliminary data.</text>
</comment>
<keyword evidence="3" id="KW-0997">Cell inner membrane</keyword>
<dbReference type="Pfam" id="PF01848">
    <property type="entry name" value="HOK_GEF"/>
    <property type="match status" value="1"/>
</dbReference>
<keyword evidence="4" id="KW-1277">Toxin-antitoxin system</keyword>
<dbReference type="EMBL" id="PJZH01000005">
    <property type="protein sequence ID" value="PLR37042.1"/>
    <property type="molecule type" value="Genomic_DNA"/>
</dbReference>
<keyword evidence="10" id="KW-1185">Reference proteome</keyword>
<feature type="transmembrane region" description="Helical" evidence="8">
    <location>
        <begin position="21"/>
        <end position="43"/>
    </location>
</feature>
<dbReference type="AlphaFoldDB" id="A0A2N5E6U8"/>
<comment type="similarity">
    <text evidence="8">Belongs to the hok/gef family.</text>
</comment>
<dbReference type="InterPro" id="IPR000021">
    <property type="entry name" value="Hok/gef_toxin"/>
</dbReference>
<evidence type="ECO:0000256" key="6">
    <source>
        <dbReference type="ARBA" id="ARBA00022989"/>
    </source>
</evidence>
<dbReference type="InterPro" id="IPR018084">
    <property type="entry name" value="Hok/gef_toxin_CS"/>
</dbReference>
<dbReference type="GO" id="GO:0005886">
    <property type="term" value="C:plasma membrane"/>
    <property type="evidence" value="ECO:0007669"/>
    <property type="project" value="UniProtKB-SubCell"/>
</dbReference>
<proteinExistence type="inferred from homology"/>
<keyword evidence="2" id="KW-1003">Cell membrane</keyword>
<dbReference type="PROSITE" id="PS00556">
    <property type="entry name" value="HOK_GEF"/>
    <property type="match status" value="1"/>
</dbReference>
<dbReference type="Proteomes" id="UP000234503">
    <property type="component" value="Unassembled WGS sequence"/>
</dbReference>
<keyword evidence="5 8" id="KW-0812">Transmembrane</keyword>
<evidence type="ECO:0008006" key="11">
    <source>
        <dbReference type="Google" id="ProtNLM"/>
    </source>
</evidence>
<name>A0A2N5E6U8_9GAMM</name>
<evidence type="ECO:0000256" key="7">
    <source>
        <dbReference type="ARBA" id="ARBA00023136"/>
    </source>
</evidence>
<sequence>MRNNIRLASYPPQGKDLEANMLQKSGVICLIVICVTLLIFMWITRSSLCEVRVNNNDINVAIIMDCGS</sequence>
<evidence type="ECO:0000313" key="10">
    <source>
        <dbReference type="Proteomes" id="UP000234503"/>
    </source>
</evidence>
<accession>A0A2N5E6U8</accession>
<reference evidence="9 10" key="1">
    <citation type="submission" date="2017-12" db="EMBL/GenBank/DDBJ databases">
        <title>Characterization of six clinical isolates of Enterochimera gen. nov., a novel genus of the Yersiniaciae family and the three species Enterochimera arupensis sp. nov., Enterochimera coloradensis sp. nov, and Enterochimera californica sp. nov.</title>
        <authorList>
            <person name="Rossi A."/>
            <person name="Fisher M."/>
        </authorList>
    </citation>
    <scope>NUCLEOTIDE SEQUENCE [LARGE SCALE GENOMIC DNA]</scope>
    <source>
        <strain evidence="10">2016-Iso4</strain>
    </source>
</reference>
<gene>
    <name evidence="9" type="ORF">CYR32_07500</name>
</gene>
<keyword evidence="7 8" id="KW-0472">Membrane</keyword>
<keyword evidence="6 8" id="KW-1133">Transmembrane helix</keyword>